<evidence type="ECO:0000256" key="9">
    <source>
        <dbReference type="SAM" id="Phobius"/>
    </source>
</evidence>
<accession>A0A6V8KLP3</accession>
<dbReference type="PANTHER" id="PTHR11795">
    <property type="entry name" value="BRANCHED-CHAIN AMINO ACID TRANSPORT SYSTEM PERMEASE PROTEIN LIVH"/>
    <property type="match status" value="1"/>
</dbReference>
<evidence type="ECO:0000256" key="6">
    <source>
        <dbReference type="ARBA" id="ARBA00022989"/>
    </source>
</evidence>
<feature type="transmembrane region" description="Helical" evidence="9">
    <location>
        <begin position="142"/>
        <end position="160"/>
    </location>
</feature>
<keyword evidence="6 9" id="KW-1133">Transmembrane helix</keyword>
<feature type="transmembrane region" description="Helical" evidence="9">
    <location>
        <begin position="7"/>
        <end position="31"/>
    </location>
</feature>
<feature type="transmembrane region" description="Helical" evidence="9">
    <location>
        <begin position="37"/>
        <end position="54"/>
    </location>
</feature>
<dbReference type="CDD" id="cd06582">
    <property type="entry name" value="TM_PBP1_LivH_like"/>
    <property type="match status" value="1"/>
</dbReference>
<evidence type="ECO:0000256" key="8">
    <source>
        <dbReference type="ARBA" id="ARBA00037998"/>
    </source>
</evidence>
<proteinExistence type="inferred from homology"/>
<evidence type="ECO:0000256" key="2">
    <source>
        <dbReference type="ARBA" id="ARBA00022448"/>
    </source>
</evidence>
<comment type="caution">
    <text evidence="10">The sequence shown here is derived from an EMBL/GenBank/DDBJ whole genome shotgun (WGS) entry which is preliminary data.</text>
</comment>
<keyword evidence="2" id="KW-0813">Transport</keyword>
<evidence type="ECO:0000313" key="10">
    <source>
        <dbReference type="EMBL" id="GFJ86122.1"/>
    </source>
</evidence>
<sequence length="293" mass="30816">MTQLVQAVALGVLIGGVYALLASGLTLIFGVMHVVNVAHGALLVLVAMLTWWMWRHTGIDPIVASVVTTPLMFGLGWALYRGLVVRIRGAPASMSVLLTFGLALTIEGVLNVTAGNKFRSATPGYFEESYRIRGVSLPKPQLYGFLAAVAVLALLYVVLTRTWTGRAIRATAQNPDGAALIGVSATATAALAFAIGTATTGVGGSIMSVLYPFFPASHYDWISRLLSIIVLGGLGSLPGALVGALVLGLAETLTATYGSLRWSTLVFYVVILAVLLVRKQGIFGARLREDVAS</sequence>
<dbReference type="AlphaFoldDB" id="A0A6V8KLP3"/>
<evidence type="ECO:0000256" key="3">
    <source>
        <dbReference type="ARBA" id="ARBA00022475"/>
    </source>
</evidence>
<reference evidence="10 11" key="2">
    <citation type="submission" date="2020-03" db="EMBL/GenBank/DDBJ databases">
        <authorList>
            <person name="Ichikawa N."/>
            <person name="Kimura A."/>
            <person name="Kitahashi Y."/>
            <person name="Uohara A."/>
        </authorList>
    </citation>
    <scope>NUCLEOTIDE SEQUENCE [LARGE SCALE GENOMIC DNA]</scope>
    <source>
        <strain evidence="10 11">NBRC 108639</strain>
    </source>
</reference>
<feature type="transmembrane region" description="Helical" evidence="9">
    <location>
        <begin position="259"/>
        <end position="277"/>
    </location>
</feature>
<feature type="transmembrane region" description="Helical" evidence="9">
    <location>
        <begin position="225"/>
        <end position="247"/>
    </location>
</feature>
<feature type="transmembrane region" description="Helical" evidence="9">
    <location>
        <begin position="180"/>
        <end position="213"/>
    </location>
</feature>
<name>A0A6V8KLP3_9ACTN</name>
<comment type="subcellular location">
    <subcellularLocation>
        <location evidence="1">Cell membrane</location>
        <topology evidence="1">Multi-pass membrane protein</topology>
    </subcellularLocation>
</comment>
<evidence type="ECO:0000313" key="11">
    <source>
        <dbReference type="Proteomes" id="UP000482800"/>
    </source>
</evidence>
<keyword evidence="4 9" id="KW-0812">Transmembrane</keyword>
<feature type="transmembrane region" description="Helical" evidence="9">
    <location>
        <begin position="61"/>
        <end position="80"/>
    </location>
</feature>
<dbReference type="RefSeq" id="WP_173071821.1">
    <property type="nucleotide sequence ID" value="NZ_BAABGO010000002.1"/>
</dbReference>
<dbReference type="Proteomes" id="UP000482800">
    <property type="component" value="Unassembled WGS sequence"/>
</dbReference>
<evidence type="ECO:0000256" key="1">
    <source>
        <dbReference type="ARBA" id="ARBA00004651"/>
    </source>
</evidence>
<evidence type="ECO:0000256" key="4">
    <source>
        <dbReference type="ARBA" id="ARBA00022692"/>
    </source>
</evidence>
<evidence type="ECO:0000256" key="5">
    <source>
        <dbReference type="ARBA" id="ARBA00022970"/>
    </source>
</evidence>
<evidence type="ECO:0000256" key="7">
    <source>
        <dbReference type="ARBA" id="ARBA00023136"/>
    </source>
</evidence>
<gene>
    <name evidence="10" type="ORF">Phou_103020</name>
</gene>
<dbReference type="Pfam" id="PF02653">
    <property type="entry name" value="BPD_transp_2"/>
    <property type="match status" value="1"/>
</dbReference>
<feature type="transmembrane region" description="Helical" evidence="9">
    <location>
        <begin position="92"/>
        <end position="110"/>
    </location>
</feature>
<protein>
    <submittedName>
        <fullName evidence="10">Branched-chain amino acid ABC transporter permease</fullName>
    </submittedName>
</protein>
<reference evidence="10 11" key="1">
    <citation type="submission" date="2020-03" db="EMBL/GenBank/DDBJ databases">
        <title>Whole genome shotgun sequence of Phytohabitans houttuyneae NBRC 108639.</title>
        <authorList>
            <person name="Komaki H."/>
            <person name="Tamura T."/>
        </authorList>
    </citation>
    <scope>NUCLEOTIDE SEQUENCE [LARGE SCALE GENOMIC DNA]</scope>
    <source>
        <strain evidence="10 11">NBRC 108639</strain>
    </source>
</reference>
<keyword evidence="3" id="KW-1003">Cell membrane</keyword>
<comment type="similarity">
    <text evidence="8">Belongs to the binding-protein-dependent transport system permease family. LivHM subfamily.</text>
</comment>
<organism evidence="10 11">
    <name type="scientific">Phytohabitans houttuyneae</name>
    <dbReference type="NCBI Taxonomy" id="1076126"/>
    <lineage>
        <taxon>Bacteria</taxon>
        <taxon>Bacillati</taxon>
        <taxon>Actinomycetota</taxon>
        <taxon>Actinomycetes</taxon>
        <taxon>Micromonosporales</taxon>
        <taxon>Micromonosporaceae</taxon>
    </lineage>
</organism>
<dbReference type="PANTHER" id="PTHR11795:SF445">
    <property type="entry name" value="AMINO ACID ABC TRANSPORTER PERMEASE PROTEIN"/>
    <property type="match status" value="1"/>
</dbReference>
<dbReference type="GO" id="GO:0005886">
    <property type="term" value="C:plasma membrane"/>
    <property type="evidence" value="ECO:0007669"/>
    <property type="project" value="UniProtKB-SubCell"/>
</dbReference>
<dbReference type="InterPro" id="IPR052157">
    <property type="entry name" value="BCAA_transport_permease"/>
</dbReference>
<dbReference type="GO" id="GO:0006865">
    <property type="term" value="P:amino acid transport"/>
    <property type="evidence" value="ECO:0007669"/>
    <property type="project" value="UniProtKB-KW"/>
</dbReference>
<dbReference type="GO" id="GO:0022857">
    <property type="term" value="F:transmembrane transporter activity"/>
    <property type="evidence" value="ECO:0007669"/>
    <property type="project" value="InterPro"/>
</dbReference>
<keyword evidence="11" id="KW-1185">Reference proteome</keyword>
<keyword evidence="5" id="KW-0029">Amino-acid transport</keyword>
<dbReference type="EMBL" id="BLPF01000005">
    <property type="protein sequence ID" value="GFJ86122.1"/>
    <property type="molecule type" value="Genomic_DNA"/>
</dbReference>
<dbReference type="InterPro" id="IPR001851">
    <property type="entry name" value="ABC_transp_permease"/>
</dbReference>
<keyword evidence="7 9" id="KW-0472">Membrane</keyword>